<feature type="region of interest" description="Disordered" evidence="1">
    <location>
        <begin position="1"/>
        <end position="160"/>
    </location>
</feature>
<dbReference type="EMBL" id="JBCAWK010000004">
    <property type="protein sequence ID" value="KAK8861569.1"/>
    <property type="molecule type" value="Genomic_DNA"/>
</dbReference>
<gene>
    <name evidence="2" type="ORF">IAR55_002391</name>
</gene>
<feature type="compositionally biased region" description="Low complexity" evidence="1">
    <location>
        <begin position="23"/>
        <end position="34"/>
    </location>
</feature>
<name>A0AAW0YTE8_9TREE</name>
<accession>A0AAW0YTE8</accession>
<sequence length="421" mass="46115">MPPRTKSNGVKRKHDDDDDDDASSSSSSSLSPASDYEDKPVKSTKLKKVKSETPSKTAKSRKTANGKANVKQYKPGESDSEGEEDSDITHTQPATAARTTKSNGKPKAAAKAEPLSSDGDHSDESSSSVPTKTTKSPKAKGKGKAAAPPRPVRTGTQSASSKAAALEWLLSDEAYELANPFPKPPVKPSKSARASLTKSPYFTTKDENERLEGGLLRYPHSKLTPFQCLLSALLLSKPLSHKLGIRTICTLFNPPFDFGIFEKLEDADEERRLESLWVARTQHKDKTAIQMGDLVDGVRGLNGPGEEDELGGIRRAIQDLPSTFDAQERVGHMLRSIKGIGPIGVGVFLRRIQEQWPEVFPFADKRCLDDARAFGLITECQGPNELSALVDENREKFVKLLDTLIGLDLERKLDECVDKFW</sequence>
<evidence type="ECO:0000313" key="3">
    <source>
        <dbReference type="Proteomes" id="UP001388673"/>
    </source>
</evidence>
<feature type="compositionally biased region" description="Polar residues" evidence="1">
    <location>
        <begin position="89"/>
        <end position="103"/>
    </location>
</feature>
<feature type="compositionally biased region" description="Low complexity" evidence="1">
    <location>
        <begin position="125"/>
        <end position="134"/>
    </location>
</feature>
<proteinExistence type="predicted"/>
<dbReference type="KEGG" id="kne:92179650"/>
<evidence type="ECO:0000313" key="2">
    <source>
        <dbReference type="EMBL" id="KAK8861569.1"/>
    </source>
</evidence>
<dbReference type="AlphaFoldDB" id="A0AAW0YTE8"/>
<comment type="caution">
    <text evidence="2">The sequence shown here is derived from an EMBL/GenBank/DDBJ whole genome shotgun (WGS) entry which is preliminary data.</text>
</comment>
<evidence type="ECO:0008006" key="4">
    <source>
        <dbReference type="Google" id="ProtNLM"/>
    </source>
</evidence>
<protein>
    <recommendedName>
        <fullName evidence="4">HhH-GPD domain-containing protein</fullName>
    </recommendedName>
</protein>
<keyword evidence="3" id="KW-1185">Reference proteome</keyword>
<dbReference type="RefSeq" id="XP_066804194.1">
    <property type="nucleotide sequence ID" value="XM_066945505.1"/>
</dbReference>
<dbReference type="GeneID" id="92179650"/>
<evidence type="ECO:0000256" key="1">
    <source>
        <dbReference type="SAM" id="MobiDB-lite"/>
    </source>
</evidence>
<organism evidence="2 3">
    <name type="scientific">Kwoniella newhampshirensis</name>
    <dbReference type="NCBI Taxonomy" id="1651941"/>
    <lineage>
        <taxon>Eukaryota</taxon>
        <taxon>Fungi</taxon>
        <taxon>Dikarya</taxon>
        <taxon>Basidiomycota</taxon>
        <taxon>Agaricomycotina</taxon>
        <taxon>Tremellomycetes</taxon>
        <taxon>Tremellales</taxon>
        <taxon>Cryptococcaceae</taxon>
        <taxon>Kwoniella</taxon>
    </lineage>
</organism>
<reference evidence="2 3" key="1">
    <citation type="journal article" date="2024" name="bioRxiv">
        <title>Comparative genomics of Cryptococcus and Kwoniella reveals pathogenesis evolution and contrasting karyotype dynamics via intercentromeric recombination or chromosome fusion.</title>
        <authorList>
            <person name="Coelho M.A."/>
            <person name="David-Palma M."/>
            <person name="Shea T."/>
            <person name="Bowers K."/>
            <person name="McGinley-Smith S."/>
            <person name="Mohammad A.W."/>
            <person name="Gnirke A."/>
            <person name="Yurkov A.M."/>
            <person name="Nowrousian M."/>
            <person name="Sun S."/>
            <person name="Cuomo C.A."/>
            <person name="Heitman J."/>
        </authorList>
    </citation>
    <scope>NUCLEOTIDE SEQUENCE [LARGE SCALE GENOMIC DNA]</scope>
    <source>
        <strain evidence="2 3">CBS 13917</strain>
    </source>
</reference>
<dbReference type="Proteomes" id="UP001388673">
    <property type="component" value="Unassembled WGS sequence"/>
</dbReference>